<keyword evidence="1" id="KW-0812">Transmembrane</keyword>
<comment type="caution">
    <text evidence="2">The sequence shown here is derived from an EMBL/GenBank/DDBJ whole genome shotgun (WGS) entry which is preliminary data.</text>
</comment>
<keyword evidence="1" id="KW-0472">Membrane</keyword>
<feature type="transmembrane region" description="Helical" evidence="1">
    <location>
        <begin position="95"/>
        <end position="114"/>
    </location>
</feature>
<keyword evidence="3" id="KW-1185">Reference proteome</keyword>
<gene>
    <name evidence="2" type="ORF">HLH13_02665</name>
</gene>
<dbReference type="Gene3D" id="3.40.50.2000">
    <property type="entry name" value="Glycogen Phosphorylase B"/>
    <property type="match status" value="1"/>
</dbReference>
<organism evidence="2 3">
    <name type="scientific">Acinetobacter terrae</name>
    <dbReference type="NCBI Taxonomy" id="2731247"/>
    <lineage>
        <taxon>Bacteria</taxon>
        <taxon>Pseudomonadati</taxon>
        <taxon>Pseudomonadota</taxon>
        <taxon>Gammaproteobacteria</taxon>
        <taxon>Moraxellales</taxon>
        <taxon>Moraxellaceae</taxon>
        <taxon>Acinetobacter</taxon>
        <taxon>Acinetobacter Taxon 24</taxon>
    </lineage>
</organism>
<evidence type="ECO:0000256" key="1">
    <source>
        <dbReference type="SAM" id="Phobius"/>
    </source>
</evidence>
<feature type="transmembrane region" description="Helical" evidence="1">
    <location>
        <begin position="63"/>
        <end position="83"/>
    </location>
</feature>
<proteinExistence type="predicted"/>
<evidence type="ECO:0000313" key="2">
    <source>
        <dbReference type="EMBL" id="NNH86632.1"/>
    </source>
</evidence>
<dbReference type="RefSeq" id="WP_171543698.1">
    <property type="nucleotide sequence ID" value="NZ_JABERG010000002.1"/>
</dbReference>
<protein>
    <submittedName>
        <fullName evidence="2">Glycosyltransferase family 1 protein</fullName>
    </submittedName>
</protein>
<evidence type="ECO:0000313" key="3">
    <source>
        <dbReference type="Proteomes" id="UP000546536"/>
    </source>
</evidence>
<dbReference type="EMBL" id="JABERG010000002">
    <property type="protein sequence ID" value="NNH86632.1"/>
    <property type="molecule type" value="Genomic_DNA"/>
</dbReference>
<reference evidence="2 3" key="1">
    <citation type="submission" date="2020-04" db="EMBL/GenBank/DDBJ databases">
        <title>Acinetobacter Taxon 24.</title>
        <authorList>
            <person name="Nemec A."/>
            <person name="Radolfova-Krizova L."/>
            <person name="Higgins P.G."/>
            <person name="Spanelova P."/>
        </authorList>
    </citation>
    <scope>NUCLEOTIDE SEQUENCE [LARGE SCALE GENOMIC DNA]</scope>
    <source>
        <strain evidence="2 3">ANC 4279</strain>
    </source>
</reference>
<sequence>MKILLIGEYSGVHTNLAKALKNKKIEITTVSDGDAYKKFPADIFIKYDRKELKNRHLNYILKFYYLILIYTGLLGVFQILKYVKKIKSLKNYDVVQVINPISLSGFGSIVNLFFMKFIIKNNKKVFLCCLGDDYVWVKGSIKNKKFKSMFHLMSLKNFEQYVPSFKYTHGFLYKKLNFLLINESKNLIPGLYDYYHHYKDFEKCTEIHPVPIEVDNNLLALKFTKYPINIFHGWQPNKEYRKGNFIFDEAVRKLLKKYPDKVVYNVVGGLPYEEYIKTFNDAHIFLDQCMSMDQGVNALVAMSKGKVVFSGLCDQLKNYYNLSENELPVVNSIPDVDYLYKKLEDFVINPNKLESYSFNAIEFIKNRHNMEKVADMYLNVWSK</sequence>
<accession>A0ABX1V1Z4</accession>
<name>A0ABX1V1Z4_9GAMM</name>
<dbReference type="Proteomes" id="UP000546536">
    <property type="component" value="Unassembled WGS sequence"/>
</dbReference>
<dbReference type="SUPFAM" id="SSF53756">
    <property type="entry name" value="UDP-Glycosyltransferase/glycogen phosphorylase"/>
    <property type="match status" value="1"/>
</dbReference>
<keyword evidence="1" id="KW-1133">Transmembrane helix</keyword>